<keyword evidence="5" id="KW-1185">Reference proteome</keyword>
<evidence type="ECO:0000256" key="2">
    <source>
        <dbReference type="ARBA" id="ARBA00022472"/>
    </source>
</evidence>
<name>A0AB40CJG9_DIOCR</name>
<dbReference type="Proteomes" id="UP001515500">
    <property type="component" value="Chromosome 14"/>
</dbReference>
<feature type="compositionally biased region" description="Polar residues" evidence="4">
    <location>
        <begin position="11"/>
        <end position="22"/>
    </location>
</feature>
<keyword evidence="2" id="KW-0806">Transcription termination</keyword>
<reference evidence="6" key="1">
    <citation type="submission" date="2025-08" db="UniProtKB">
        <authorList>
            <consortium name="RefSeq"/>
        </authorList>
    </citation>
    <scope>IDENTIFICATION</scope>
</reference>
<keyword evidence="2" id="KW-0804">Transcription</keyword>
<dbReference type="InterPro" id="IPR003690">
    <property type="entry name" value="MTERF"/>
</dbReference>
<proteinExistence type="inferred from homology"/>
<dbReference type="RefSeq" id="XP_039138777.1">
    <property type="nucleotide sequence ID" value="XM_039282843.1"/>
</dbReference>
<keyword evidence="2" id="KW-0805">Transcription regulation</keyword>
<evidence type="ECO:0000256" key="3">
    <source>
        <dbReference type="ARBA" id="ARBA00022946"/>
    </source>
</evidence>
<evidence type="ECO:0000313" key="5">
    <source>
        <dbReference type="Proteomes" id="UP001515500"/>
    </source>
</evidence>
<dbReference type="AlphaFoldDB" id="A0AB40CJG9"/>
<dbReference type="PANTHER" id="PTHR13068:SF173">
    <property type="entry name" value="EMB|CAB62602.1"/>
    <property type="match status" value="1"/>
</dbReference>
<comment type="similarity">
    <text evidence="1">Belongs to the mTERF family.</text>
</comment>
<protein>
    <submittedName>
        <fullName evidence="6">Transcription termination factor MTEF1, chloroplastic-like</fullName>
    </submittedName>
</protein>
<gene>
    <name evidence="6" type="primary">LOC120276109</name>
</gene>
<feature type="region of interest" description="Disordered" evidence="4">
    <location>
        <begin position="1"/>
        <end position="76"/>
    </location>
</feature>
<evidence type="ECO:0000313" key="6">
    <source>
        <dbReference type="RefSeq" id="XP_039138777.1"/>
    </source>
</evidence>
<dbReference type="Gene3D" id="1.25.70.10">
    <property type="entry name" value="Transcription termination factor 3, mitochondrial"/>
    <property type="match status" value="1"/>
</dbReference>
<dbReference type="Pfam" id="PF02536">
    <property type="entry name" value="mTERF"/>
    <property type="match status" value="1"/>
</dbReference>
<dbReference type="PANTHER" id="PTHR13068">
    <property type="entry name" value="CGI-12 PROTEIN-RELATED"/>
    <property type="match status" value="1"/>
</dbReference>
<keyword evidence="3" id="KW-0809">Transit peptide</keyword>
<dbReference type="GO" id="GO:0006353">
    <property type="term" value="P:DNA-templated transcription termination"/>
    <property type="evidence" value="ECO:0007669"/>
    <property type="project" value="UniProtKB-KW"/>
</dbReference>
<dbReference type="GO" id="GO:0003676">
    <property type="term" value="F:nucleic acid binding"/>
    <property type="evidence" value="ECO:0007669"/>
    <property type="project" value="InterPro"/>
</dbReference>
<dbReference type="InterPro" id="IPR038538">
    <property type="entry name" value="MTERF_sf"/>
</dbReference>
<evidence type="ECO:0000256" key="4">
    <source>
        <dbReference type="SAM" id="MobiDB-lite"/>
    </source>
</evidence>
<feature type="compositionally biased region" description="Low complexity" evidence="4">
    <location>
        <begin position="41"/>
        <end position="54"/>
    </location>
</feature>
<dbReference type="SMART" id="SM00733">
    <property type="entry name" value="Mterf"/>
    <property type="match status" value="3"/>
</dbReference>
<evidence type="ECO:0000256" key="1">
    <source>
        <dbReference type="ARBA" id="ARBA00007692"/>
    </source>
</evidence>
<organism evidence="5 6">
    <name type="scientific">Dioscorea cayennensis subsp. rotundata</name>
    <name type="common">White Guinea yam</name>
    <name type="synonym">Dioscorea rotundata</name>
    <dbReference type="NCBI Taxonomy" id="55577"/>
    <lineage>
        <taxon>Eukaryota</taxon>
        <taxon>Viridiplantae</taxon>
        <taxon>Streptophyta</taxon>
        <taxon>Embryophyta</taxon>
        <taxon>Tracheophyta</taxon>
        <taxon>Spermatophyta</taxon>
        <taxon>Magnoliopsida</taxon>
        <taxon>Liliopsida</taxon>
        <taxon>Dioscoreales</taxon>
        <taxon>Dioscoreaceae</taxon>
        <taxon>Dioscorea</taxon>
    </lineage>
</organism>
<accession>A0AB40CJG9</accession>
<dbReference type="GeneID" id="120276109"/>
<sequence length="194" mass="21594">MNKSEKRSPFQWKTSSLFYPSSTPSPPFQIPLPRSQNTQTFPKCPSPSSFSSNPRPQPFRPFPRLSSRKSPPKFSSLSPAAEKLVFLESLGIDPFSYRPILSIPLSDLKSTVDFLLSLSFSSPEIRRIAGMCPEILASSPSDLAHAITFLLREAGVSGSDLRHVINRRPRLLVSSVAGRLRPTLYFLQMLGFPT</sequence>